<sequence length="60" mass="6719">MVRTYTAAGFVQRNMLIGTHDVLDPAYFSPLLFNKPDAAERAGSGKLDRLDKWSFCRKAA</sequence>
<evidence type="ECO:0000313" key="1">
    <source>
        <dbReference type="EMBL" id="MFC5291755.1"/>
    </source>
</evidence>
<evidence type="ECO:0000313" key="2">
    <source>
        <dbReference type="Proteomes" id="UP001595976"/>
    </source>
</evidence>
<keyword evidence="2" id="KW-1185">Reference proteome</keyword>
<dbReference type="RefSeq" id="WP_260347781.1">
    <property type="nucleotide sequence ID" value="NZ_JAOAOS010000001.1"/>
</dbReference>
<comment type="caution">
    <text evidence="1">The sequence shown here is derived from an EMBL/GenBank/DDBJ whole genome shotgun (WGS) entry which is preliminary data.</text>
</comment>
<dbReference type="Proteomes" id="UP001595976">
    <property type="component" value="Unassembled WGS sequence"/>
</dbReference>
<organism evidence="1 2">
    <name type="scientific">Bosea minatitlanensis</name>
    <dbReference type="NCBI Taxonomy" id="128782"/>
    <lineage>
        <taxon>Bacteria</taxon>
        <taxon>Pseudomonadati</taxon>
        <taxon>Pseudomonadota</taxon>
        <taxon>Alphaproteobacteria</taxon>
        <taxon>Hyphomicrobiales</taxon>
        <taxon>Boseaceae</taxon>
        <taxon>Bosea</taxon>
    </lineage>
</organism>
<reference evidence="2" key="1">
    <citation type="journal article" date="2019" name="Int. J. Syst. Evol. Microbiol.">
        <title>The Global Catalogue of Microorganisms (GCM) 10K type strain sequencing project: providing services to taxonomists for standard genome sequencing and annotation.</title>
        <authorList>
            <consortium name="The Broad Institute Genomics Platform"/>
            <consortium name="The Broad Institute Genome Sequencing Center for Infectious Disease"/>
            <person name="Wu L."/>
            <person name="Ma J."/>
        </authorList>
    </citation>
    <scope>NUCLEOTIDE SEQUENCE [LARGE SCALE GENOMIC DNA]</scope>
    <source>
        <strain evidence="2">CGMCC 1.15643</strain>
    </source>
</reference>
<dbReference type="EMBL" id="JBHSLI010000001">
    <property type="protein sequence ID" value="MFC5291755.1"/>
    <property type="molecule type" value="Genomic_DNA"/>
</dbReference>
<gene>
    <name evidence="1" type="ORF">ACFPK2_01985</name>
</gene>
<protein>
    <submittedName>
        <fullName evidence="1">Uncharacterized protein</fullName>
    </submittedName>
</protein>
<proteinExistence type="predicted"/>
<name>A0ABW0F1P9_9HYPH</name>
<accession>A0ABW0F1P9</accession>